<dbReference type="PANTHER" id="PTHR30290">
    <property type="entry name" value="PERIPLASMIC BINDING COMPONENT OF ABC TRANSPORTER"/>
    <property type="match status" value="1"/>
</dbReference>
<dbReference type="PANTHER" id="PTHR30290:SF28">
    <property type="entry name" value="ABC TRANSPORTER PERIPLASMIC-BINDING PROTEIN SAPA-RELATED"/>
    <property type="match status" value="1"/>
</dbReference>
<gene>
    <name evidence="2" type="ORF">K0504_04935</name>
</gene>
<dbReference type="Proteomes" id="UP001166251">
    <property type="component" value="Unassembled WGS sequence"/>
</dbReference>
<dbReference type="EMBL" id="JAHZSS010000004">
    <property type="protein sequence ID" value="MBW8190374.1"/>
    <property type="molecule type" value="Genomic_DNA"/>
</dbReference>
<name>A0ABS7EDF3_9GAMM</name>
<evidence type="ECO:0000313" key="3">
    <source>
        <dbReference type="Proteomes" id="UP001166251"/>
    </source>
</evidence>
<dbReference type="Gene3D" id="3.40.190.10">
    <property type="entry name" value="Periplasmic binding protein-like II"/>
    <property type="match status" value="1"/>
</dbReference>
<dbReference type="CDD" id="cd08493">
    <property type="entry name" value="PBP2_DppA_like"/>
    <property type="match status" value="1"/>
</dbReference>
<proteinExistence type="predicted"/>
<evidence type="ECO:0000259" key="1">
    <source>
        <dbReference type="Pfam" id="PF00496"/>
    </source>
</evidence>
<dbReference type="Gene3D" id="3.10.105.10">
    <property type="entry name" value="Dipeptide-binding Protein, Domain 3"/>
    <property type="match status" value="1"/>
</dbReference>
<organism evidence="2 3">
    <name type="scientific">Neiella holothuriorum</name>
    <dbReference type="NCBI Taxonomy" id="2870530"/>
    <lineage>
        <taxon>Bacteria</taxon>
        <taxon>Pseudomonadati</taxon>
        <taxon>Pseudomonadota</taxon>
        <taxon>Gammaproteobacteria</taxon>
        <taxon>Alteromonadales</taxon>
        <taxon>Echinimonadaceae</taxon>
        <taxon>Neiella</taxon>
    </lineage>
</organism>
<dbReference type="InterPro" id="IPR039424">
    <property type="entry name" value="SBP_5"/>
</dbReference>
<dbReference type="SUPFAM" id="SSF53850">
    <property type="entry name" value="Periplasmic binding protein-like II"/>
    <property type="match status" value="1"/>
</dbReference>
<feature type="domain" description="Solute-binding protein family 5" evidence="1">
    <location>
        <begin position="86"/>
        <end position="464"/>
    </location>
</feature>
<dbReference type="Gene3D" id="3.90.76.10">
    <property type="entry name" value="Dipeptide-binding Protein, Domain 1"/>
    <property type="match status" value="1"/>
</dbReference>
<dbReference type="Pfam" id="PF00496">
    <property type="entry name" value="SBP_bac_5"/>
    <property type="match status" value="1"/>
</dbReference>
<reference evidence="2" key="1">
    <citation type="submission" date="2021-07" db="EMBL/GenBank/DDBJ databases">
        <title>Neiella marina sp. nov., isolated from the intestinal content of sea cucumber Apostichopus japonicus.</title>
        <authorList>
            <person name="Bai X."/>
        </authorList>
    </citation>
    <scope>NUCLEOTIDE SEQUENCE</scope>
    <source>
        <strain evidence="2">126</strain>
    </source>
</reference>
<keyword evidence="3" id="KW-1185">Reference proteome</keyword>
<evidence type="ECO:0000313" key="2">
    <source>
        <dbReference type="EMBL" id="MBW8190374.1"/>
    </source>
</evidence>
<dbReference type="InterPro" id="IPR030678">
    <property type="entry name" value="Peptide/Ni-bd"/>
</dbReference>
<comment type="caution">
    <text evidence="2">The sequence shown here is derived from an EMBL/GenBank/DDBJ whole genome shotgun (WGS) entry which is preliminary data.</text>
</comment>
<dbReference type="InterPro" id="IPR000914">
    <property type="entry name" value="SBP_5_dom"/>
</dbReference>
<dbReference type="PIRSF" id="PIRSF002741">
    <property type="entry name" value="MppA"/>
    <property type="match status" value="1"/>
</dbReference>
<accession>A0ABS7EDF3</accession>
<protein>
    <submittedName>
        <fullName evidence="2">ABC transporter substrate-binding protein</fullName>
    </submittedName>
</protein>
<sequence length="547" mass="61387">MALILVNKPLFRSAINVLSGSLLALLGLLGCEPMDMPKPKDGLVYCSLGTPSSFNPQLSTSANVVEATSLQLYDRLLRIDLDGRSFKPALATSWQVDDSGTRYRFKLRQNVQFHSTEYFTPSRPFNADDVVFSFRRIIDKTHPYHYVGRSDYSFFVSVGFPWLVKSVEAIDPSTVEFELFAPDSTFLSNLATNFAVILSADYGQQLSARGERHLIDKLPIGTGPFHFYRYKEEHFIKYRSHEAYWGVAPKLNEVVLDITPNGTMRLAKLLTGECDAMAFPLANELKMLREKPEFQVQYQNGFNVGYWAFNTDTPPLNDARVRKALALAINRDPIMEAVFYGTASIASSLLPPASWGYDATASAEAYDPQRARELLAEAGHPDGFDLDIWLLPVQRAYNPNSRKMALLLQDNLKQIGVHAHLVNHDWNAFRSGLSRGDHDSVLIGWTADNADPDNFFRPLLSCQAKLAGTNRAMWCDKHYDQLIDEARLATSFEKRQALYSQAQHYLVEQMPVVPIAHGMRTQASGEHVKGLTVEPFGGIDFSSVTIE</sequence>